<organism evidence="1 2">
    <name type="scientific">Saccharothrix texasensis</name>
    <dbReference type="NCBI Taxonomy" id="103734"/>
    <lineage>
        <taxon>Bacteria</taxon>
        <taxon>Bacillati</taxon>
        <taxon>Actinomycetota</taxon>
        <taxon>Actinomycetes</taxon>
        <taxon>Pseudonocardiales</taxon>
        <taxon>Pseudonocardiaceae</taxon>
        <taxon>Saccharothrix</taxon>
    </lineage>
</organism>
<dbReference type="PANTHER" id="PTHR31793">
    <property type="entry name" value="4-HYDROXYBENZOYL-COA THIOESTERASE FAMILY MEMBER"/>
    <property type="match status" value="1"/>
</dbReference>
<dbReference type="PANTHER" id="PTHR31793:SF24">
    <property type="entry name" value="LONG-CHAIN ACYL-COA THIOESTERASE FADM"/>
    <property type="match status" value="1"/>
</dbReference>
<name>A0A3N1H144_9PSEU</name>
<accession>A0A3N1H144</accession>
<dbReference type="InterPro" id="IPR050563">
    <property type="entry name" value="4-hydroxybenzoyl-CoA_TE"/>
</dbReference>
<gene>
    <name evidence="1" type="ORF">EDD40_1471</name>
</gene>
<evidence type="ECO:0000313" key="1">
    <source>
        <dbReference type="EMBL" id="ROP36208.1"/>
    </source>
</evidence>
<dbReference type="GO" id="GO:0047617">
    <property type="term" value="F:fatty acyl-CoA hydrolase activity"/>
    <property type="evidence" value="ECO:0007669"/>
    <property type="project" value="TreeGrafter"/>
</dbReference>
<dbReference type="AlphaFoldDB" id="A0A3N1H144"/>
<dbReference type="EMBL" id="RJKM01000001">
    <property type="protein sequence ID" value="ROP36208.1"/>
    <property type="molecule type" value="Genomic_DNA"/>
</dbReference>
<dbReference type="CDD" id="cd00586">
    <property type="entry name" value="4HBT"/>
    <property type="match status" value="1"/>
</dbReference>
<proteinExistence type="predicted"/>
<sequence>MPFTTTTHVRWPDVDQNGHMRTTAYLDAAEDNRMRYFASAGFPVTEFAARRIGPISHGDDIRYRAELRLLDTVVVELRLAGLASDGARFRLHNKIVKADGRTAATIVTTGGWLDLDARKLVAPADDLLAVLTGLDRTKDFTELPSPLARA</sequence>
<dbReference type="Proteomes" id="UP000268727">
    <property type="component" value="Unassembled WGS sequence"/>
</dbReference>
<dbReference type="RefSeq" id="WP_123742233.1">
    <property type="nucleotide sequence ID" value="NZ_RJKM01000001.1"/>
</dbReference>
<comment type="caution">
    <text evidence="1">The sequence shown here is derived from an EMBL/GenBank/DDBJ whole genome shotgun (WGS) entry which is preliminary data.</text>
</comment>
<dbReference type="Gene3D" id="3.10.129.10">
    <property type="entry name" value="Hotdog Thioesterase"/>
    <property type="match status" value="1"/>
</dbReference>
<dbReference type="OrthoDB" id="3683044at2"/>
<evidence type="ECO:0000313" key="2">
    <source>
        <dbReference type="Proteomes" id="UP000268727"/>
    </source>
</evidence>
<dbReference type="SUPFAM" id="SSF54637">
    <property type="entry name" value="Thioesterase/thiol ester dehydrase-isomerase"/>
    <property type="match status" value="1"/>
</dbReference>
<dbReference type="Pfam" id="PF13279">
    <property type="entry name" value="4HBT_2"/>
    <property type="match status" value="1"/>
</dbReference>
<reference evidence="1 2" key="1">
    <citation type="submission" date="2018-11" db="EMBL/GenBank/DDBJ databases">
        <title>Sequencing the genomes of 1000 actinobacteria strains.</title>
        <authorList>
            <person name="Klenk H.-P."/>
        </authorList>
    </citation>
    <scope>NUCLEOTIDE SEQUENCE [LARGE SCALE GENOMIC DNA]</scope>
    <source>
        <strain evidence="1 2">DSM 44231</strain>
    </source>
</reference>
<protein>
    <submittedName>
        <fullName evidence="1">Acyl-CoA thioester hydrolase</fullName>
    </submittedName>
</protein>
<keyword evidence="1" id="KW-0378">Hydrolase</keyword>
<keyword evidence="2" id="KW-1185">Reference proteome</keyword>
<dbReference type="InterPro" id="IPR029069">
    <property type="entry name" value="HotDog_dom_sf"/>
</dbReference>